<feature type="non-terminal residue" evidence="3">
    <location>
        <position position="294"/>
    </location>
</feature>
<reference evidence="3" key="1">
    <citation type="journal article" date="2023" name="Mol. Phylogenet. Evol.">
        <title>Genome-scale phylogeny and comparative genomics of the fungal order Sordariales.</title>
        <authorList>
            <person name="Hensen N."/>
            <person name="Bonometti L."/>
            <person name="Westerberg I."/>
            <person name="Brannstrom I.O."/>
            <person name="Guillou S."/>
            <person name="Cros-Aarteil S."/>
            <person name="Calhoun S."/>
            <person name="Haridas S."/>
            <person name="Kuo A."/>
            <person name="Mondo S."/>
            <person name="Pangilinan J."/>
            <person name="Riley R."/>
            <person name="LaButti K."/>
            <person name="Andreopoulos B."/>
            <person name="Lipzen A."/>
            <person name="Chen C."/>
            <person name="Yan M."/>
            <person name="Daum C."/>
            <person name="Ng V."/>
            <person name="Clum A."/>
            <person name="Steindorff A."/>
            <person name="Ohm R.A."/>
            <person name="Martin F."/>
            <person name="Silar P."/>
            <person name="Natvig D.O."/>
            <person name="Lalanne C."/>
            <person name="Gautier V."/>
            <person name="Ament-Velasquez S.L."/>
            <person name="Kruys A."/>
            <person name="Hutchinson M.I."/>
            <person name="Powell A.J."/>
            <person name="Barry K."/>
            <person name="Miller A.N."/>
            <person name="Grigoriev I.V."/>
            <person name="Debuchy R."/>
            <person name="Gladieux P."/>
            <person name="Hiltunen Thoren M."/>
            <person name="Johannesson H."/>
        </authorList>
    </citation>
    <scope>NUCLEOTIDE SEQUENCE</scope>
    <source>
        <strain evidence="3">CBS 757.83</strain>
    </source>
</reference>
<evidence type="ECO:0000259" key="2">
    <source>
        <dbReference type="Pfam" id="PF14420"/>
    </source>
</evidence>
<evidence type="ECO:0000256" key="1">
    <source>
        <dbReference type="SAM" id="MobiDB-lite"/>
    </source>
</evidence>
<feature type="domain" description="Clr5" evidence="2">
    <location>
        <begin position="52"/>
        <end position="104"/>
    </location>
</feature>
<feature type="region of interest" description="Disordered" evidence="1">
    <location>
        <begin position="1"/>
        <end position="52"/>
    </location>
</feature>
<dbReference type="Pfam" id="PF14420">
    <property type="entry name" value="Clr5"/>
    <property type="match status" value="1"/>
</dbReference>
<gene>
    <name evidence="3" type="ORF">N658DRAFT_423852</name>
</gene>
<evidence type="ECO:0000313" key="3">
    <source>
        <dbReference type="EMBL" id="KAK4102303.1"/>
    </source>
</evidence>
<name>A0AAN6Q2F9_9PEZI</name>
<dbReference type="Proteomes" id="UP001305647">
    <property type="component" value="Unassembled WGS sequence"/>
</dbReference>
<feature type="compositionally biased region" description="Polar residues" evidence="1">
    <location>
        <begin position="1"/>
        <end position="11"/>
    </location>
</feature>
<feature type="compositionally biased region" description="Basic residues" evidence="1">
    <location>
        <begin position="117"/>
        <end position="127"/>
    </location>
</feature>
<dbReference type="AlphaFoldDB" id="A0AAN6Q2F9"/>
<accession>A0AAN6Q2F9</accession>
<dbReference type="InterPro" id="IPR025676">
    <property type="entry name" value="Clr5_dom"/>
</dbReference>
<dbReference type="PANTHER" id="PTHR38788:SF3">
    <property type="entry name" value="CLR5 DOMAIN-CONTAINING PROTEIN"/>
    <property type="match status" value="1"/>
</dbReference>
<sequence length="294" mass="32915">MTPASVSQPTESVEFHDSKTARTTPSVNHDEFQGTASGTQPVPERPLVPSSQADWEARKQMIRELYMNQNMILNEVIEIMLTKHKFKATARMYKGQFAKWKWTKYNKTSSSGSLKSAKSRVAKKKSARSREPAPLGAARRQELALLSHRAHLPYSSDDECQIEITLSAYAALITHWSERETPWKTDDSPLSGQSQSAELFGPRDSSILQHVRSAQDHFLAGRPQQGGDMLRRAFLGIEAALDRGAAAGSLDVEALWDCCLGVPQLALTMGWTDILSIFCRYLHNFTRIKLPHHP</sequence>
<comment type="caution">
    <text evidence="3">The sequence shown here is derived from an EMBL/GenBank/DDBJ whole genome shotgun (WGS) entry which is preliminary data.</text>
</comment>
<feature type="region of interest" description="Disordered" evidence="1">
    <location>
        <begin position="107"/>
        <end position="137"/>
    </location>
</feature>
<proteinExistence type="predicted"/>
<dbReference type="EMBL" id="MU863632">
    <property type="protein sequence ID" value="KAK4102303.1"/>
    <property type="molecule type" value="Genomic_DNA"/>
</dbReference>
<reference evidence="3" key="2">
    <citation type="submission" date="2023-05" db="EMBL/GenBank/DDBJ databases">
        <authorList>
            <consortium name="Lawrence Berkeley National Laboratory"/>
            <person name="Steindorff A."/>
            <person name="Hensen N."/>
            <person name="Bonometti L."/>
            <person name="Westerberg I."/>
            <person name="Brannstrom I.O."/>
            <person name="Guillou S."/>
            <person name="Cros-Aarteil S."/>
            <person name="Calhoun S."/>
            <person name="Haridas S."/>
            <person name="Kuo A."/>
            <person name="Mondo S."/>
            <person name="Pangilinan J."/>
            <person name="Riley R."/>
            <person name="Labutti K."/>
            <person name="Andreopoulos B."/>
            <person name="Lipzen A."/>
            <person name="Chen C."/>
            <person name="Yanf M."/>
            <person name="Daum C."/>
            <person name="Ng V."/>
            <person name="Clum A."/>
            <person name="Ohm R."/>
            <person name="Martin F."/>
            <person name="Silar P."/>
            <person name="Natvig D."/>
            <person name="Lalanne C."/>
            <person name="Gautier V."/>
            <person name="Ament-Velasquez S.L."/>
            <person name="Kruys A."/>
            <person name="Hutchinson M.I."/>
            <person name="Powell A.J."/>
            <person name="Barry K."/>
            <person name="Miller A.N."/>
            <person name="Grigoriev I.V."/>
            <person name="Debuchy R."/>
            <person name="Gladieux P."/>
            <person name="Thoren M.H."/>
            <person name="Johannesson H."/>
        </authorList>
    </citation>
    <scope>NUCLEOTIDE SEQUENCE</scope>
    <source>
        <strain evidence="3">CBS 757.83</strain>
    </source>
</reference>
<dbReference type="PANTHER" id="PTHR38788">
    <property type="entry name" value="CLR5 DOMAIN-CONTAINING PROTEIN"/>
    <property type="match status" value="1"/>
</dbReference>
<keyword evidence="4" id="KW-1185">Reference proteome</keyword>
<protein>
    <recommendedName>
        <fullName evidence="2">Clr5 domain-containing protein</fullName>
    </recommendedName>
</protein>
<evidence type="ECO:0000313" key="4">
    <source>
        <dbReference type="Proteomes" id="UP001305647"/>
    </source>
</evidence>
<organism evidence="3 4">
    <name type="scientific">Parathielavia hyrcaniae</name>
    <dbReference type="NCBI Taxonomy" id="113614"/>
    <lineage>
        <taxon>Eukaryota</taxon>
        <taxon>Fungi</taxon>
        <taxon>Dikarya</taxon>
        <taxon>Ascomycota</taxon>
        <taxon>Pezizomycotina</taxon>
        <taxon>Sordariomycetes</taxon>
        <taxon>Sordariomycetidae</taxon>
        <taxon>Sordariales</taxon>
        <taxon>Chaetomiaceae</taxon>
        <taxon>Parathielavia</taxon>
    </lineage>
</organism>
<feature type="compositionally biased region" description="Low complexity" evidence="1">
    <location>
        <begin position="107"/>
        <end position="116"/>
    </location>
</feature>